<sequence>MLNSSPITDTHLISSEIITYDHTDEFRYFVGRRFHNVTKSRYCLPNDEIAMEQENVTHETLRAAWQSNFSAPIVDTLKMGGVRVLDVGCGSGSWIVEMAQQYPNCHFTAVDFSQLLPREARPENVSFIEANILDGLPFAAKIFDYVHMRNMTFSFSEEEWKFAIKEILRVTKTGGFIELMELELSLHNDGPISRLLYNARSTDLQSRGIAVKTYDVIQSLMESQKFSNIDKKQITIPFGKWAGEIGARMADSAVCCFRTFKIKYSDTIGVEPQEYDNMLESWSDEVDEYKPCCIAYRWWAQKVY</sequence>
<dbReference type="InterPro" id="IPR029063">
    <property type="entry name" value="SAM-dependent_MTases_sf"/>
</dbReference>
<accession>A0A9N9CZA2</accession>
<dbReference type="GO" id="GO:0008168">
    <property type="term" value="F:methyltransferase activity"/>
    <property type="evidence" value="ECO:0007669"/>
    <property type="project" value="TreeGrafter"/>
</dbReference>
<dbReference type="InterPro" id="IPR041698">
    <property type="entry name" value="Methyltransf_25"/>
</dbReference>
<evidence type="ECO:0000259" key="1">
    <source>
        <dbReference type="Pfam" id="PF13649"/>
    </source>
</evidence>
<dbReference type="Gene3D" id="3.40.50.150">
    <property type="entry name" value="Vaccinia Virus protein VP39"/>
    <property type="match status" value="1"/>
</dbReference>
<proteinExistence type="predicted"/>
<dbReference type="AlphaFoldDB" id="A0A9N9CZA2"/>
<evidence type="ECO:0000313" key="2">
    <source>
        <dbReference type="EMBL" id="CAG8617537.1"/>
    </source>
</evidence>
<dbReference type="OrthoDB" id="2013972at2759"/>
<dbReference type="Proteomes" id="UP000789831">
    <property type="component" value="Unassembled WGS sequence"/>
</dbReference>
<name>A0A9N9CZA2_9GLOM</name>
<dbReference type="PANTHER" id="PTHR43591:SF24">
    <property type="entry name" value="2-METHOXY-6-POLYPRENYL-1,4-BENZOQUINOL METHYLASE, MITOCHONDRIAL"/>
    <property type="match status" value="1"/>
</dbReference>
<reference evidence="2" key="1">
    <citation type="submission" date="2021-06" db="EMBL/GenBank/DDBJ databases">
        <authorList>
            <person name="Kallberg Y."/>
            <person name="Tangrot J."/>
            <person name="Rosling A."/>
        </authorList>
    </citation>
    <scope>NUCLEOTIDE SEQUENCE</scope>
    <source>
        <strain evidence="2">MT106</strain>
    </source>
</reference>
<comment type="caution">
    <text evidence="2">The sequence shown here is derived from an EMBL/GenBank/DDBJ whole genome shotgun (WGS) entry which is preliminary data.</text>
</comment>
<keyword evidence="3" id="KW-1185">Reference proteome</keyword>
<dbReference type="PANTHER" id="PTHR43591">
    <property type="entry name" value="METHYLTRANSFERASE"/>
    <property type="match status" value="1"/>
</dbReference>
<dbReference type="Pfam" id="PF13649">
    <property type="entry name" value="Methyltransf_25"/>
    <property type="match status" value="1"/>
</dbReference>
<gene>
    <name evidence="2" type="ORF">AGERDE_LOCUS9903</name>
</gene>
<protein>
    <submittedName>
        <fullName evidence="2">3994_t:CDS:1</fullName>
    </submittedName>
</protein>
<dbReference type="CDD" id="cd02440">
    <property type="entry name" value="AdoMet_MTases"/>
    <property type="match status" value="1"/>
</dbReference>
<evidence type="ECO:0000313" key="3">
    <source>
        <dbReference type="Proteomes" id="UP000789831"/>
    </source>
</evidence>
<dbReference type="SUPFAM" id="SSF53335">
    <property type="entry name" value="S-adenosyl-L-methionine-dependent methyltransferases"/>
    <property type="match status" value="1"/>
</dbReference>
<feature type="domain" description="Methyltransferase" evidence="1">
    <location>
        <begin position="84"/>
        <end position="175"/>
    </location>
</feature>
<dbReference type="EMBL" id="CAJVPL010002695">
    <property type="protein sequence ID" value="CAG8617537.1"/>
    <property type="molecule type" value="Genomic_DNA"/>
</dbReference>
<organism evidence="2 3">
    <name type="scientific">Ambispora gerdemannii</name>
    <dbReference type="NCBI Taxonomy" id="144530"/>
    <lineage>
        <taxon>Eukaryota</taxon>
        <taxon>Fungi</taxon>
        <taxon>Fungi incertae sedis</taxon>
        <taxon>Mucoromycota</taxon>
        <taxon>Glomeromycotina</taxon>
        <taxon>Glomeromycetes</taxon>
        <taxon>Archaeosporales</taxon>
        <taxon>Ambisporaceae</taxon>
        <taxon>Ambispora</taxon>
    </lineage>
</organism>